<proteinExistence type="predicted"/>
<evidence type="ECO:0000313" key="2">
    <source>
        <dbReference type="EMBL" id="CAK0847809.1"/>
    </source>
</evidence>
<feature type="region of interest" description="Disordered" evidence="1">
    <location>
        <begin position="28"/>
        <end position="84"/>
    </location>
</feature>
<accession>A0ABN9TP42</accession>
<evidence type="ECO:0000256" key="1">
    <source>
        <dbReference type="SAM" id="MobiDB-lite"/>
    </source>
</evidence>
<evidence type="ECO:0000313" key="3">
    <source>
        <dbReference type="Proteomes" id="UP001189429"/>
    </source>
</evidence>
<protein>
    <submittedName>
        <fullName evidence="2">Uncharacterized protein</fullName>
    </submittedName>
</protein>
<gene>
    <name evidence="2" type="ORF">PCOR1329_LOCUS40915</name>
</gene>
<name>A0ABN9TP42_9DINO</name>
<dbReference type="EMBL" id="CAUYUJ010014932">
    <property type="protein sequence ID" value="CAK0847809.1"/>
    <property type="molecule type" value="Genomic_DNA"/>
</dbReference>
<reference evidence="2" key="1">
    <citation type="submission" date="2023-10" db="EMBL/GenBank/DDBJ databases">
        <authorList>
            <person name="Chen Y."/>
            <person name="Shah S."/>
            <person name="Dougan E. K."/>
            <person name="Thang M."/>
            <person name="Chan C."/>
        </authorList>
    </citation>
    <scope>NUCLEOTIDE SEQUENCE [LARGE SCALE GENOMIC DNA]</scope>
</reference>
<sequence>MSRPARSTRIAARHFASVAAQGAPFRVAPATAPLSPPGTDTRWAPPRKLRGPPEPLAAGSPGVQARGPRRQAAPEPAARRGSRVQFGRWQDCVYSAAAEG</sequence>
<keyword evidence="3" id="KW-1185">Reference proteome</keyword>
<feature type="compositionally biased region" description="Low complexity" evidence="1">
    <location>
        <begin position="64"/>
        <end position="76"/>
    </location>
</feature>
<dbReference type="Proteomes" id="UP001189429">
    <property type="component" value="Unassembled WGS sequence"/>
</dbReference>
<organism evidence="2 3">
    <name type="scientific">Prorocentrum cordatum</name>
    <dbReference type="NCBI Taxonomy" id="2364126"/>
    <lineage>
        <taxon>Eukaryota</taxon>
        <taxon>Sar</taxon>
        <taxon>Alveolata</taxon>
        <taxon>Dinophyceae</taxon>
        <taxon>Prorocentrales</taxon>
        <taxon>Prorocentraceae</taxon>
        <taxon>Prorocentrum</taxon>
    </lineage>
</organism>
<comment type="caution">
    <text evidence="2">The sequence shown here is derived from an EMBL/GenBank/DDBJ whole genome shotgun (WGS) entry which is preliminary data.</text>
</comment>